<evidence type="ECO:0000256" key="1">
    <source>
        <dbReference type="ARBA" id="ARBA00004141"/>
    </source>
</evidence>
<evidence type="ECO:0000256" key="5">
    <source>
        <dbReference type="ARBA" id="ARBA00023136"/>
    </source>
</evidence>
<feature type="transmembrane region" description="Helical" evidence="8">
    <location>
        <begin position="50"/>
        <end position="69"/>
    </location>
</feature>
<keyword evidence="6" id="KW-0675">Receptor</keyword>
<dbReference type="OrthoDB" id="5957871at2759"/>
<feature type="transmembrane region" description="Helical" evidence="8">
    <location>
        <begin position="301"/>
        <end position="318"/>
    </location>
</feature>
<feature type="transmembrane region" description="Helical" evidence="8">
    <location>
        <begin position="15"/>
        <end position="38"/>
    </location>
</feature>
<organism evidence="10 11">
    <name type="scientific">Thelohanellus kitauei</name>
    <name type="common">Myxosporean</name>
    <dbReference type="NCBI Taxonomy" id="669202"/>
    <lineage>
        <taxon>Eukaryota</taxon>
        <taxon>Metazoa</taxon>
        <taxon>Cnidaria</taxon>
        <taxon>Myxozoa</taxon>
        <taxon>Myxosporea</taxon>
        <taxon>Bivalvulida</taxon>
        <taxon>Platysporina</taxon>
        <taxon>Myxobolidae</taxon>
        <taxon>Thelohanellus</taxon>
    </lineage>
</organism>
<dbReference type="PANTHER" id="PTHR24238">
    <property type="entry name" value="G-PROTEIN COUPLED RECEPTOR"/>
    <property type="match status" value="1"/>
</dbReference>
<protein>
    <recommendedName>
        <fullName evidence="9">G-protein coupled receptors family 1 profile domain-containing protein</fullName>
    </recommendedName>
</protein>
<dbReference type="GO" id="GO:0008188">
    <property type="term" value="F:neuropeptide receptor activity"/>
    <property type="evidence" value="ECO:0007669"/>
    <property type="project" value="TreeGrafter"/>
</dbReference>
<comment type="subcellular location">
    <subcellularLocation>
        <location evidence="1">Membrane</location>
        <topology evidence="1">Multi-pass membrane protein</topology>
    </subcellularLocation>
</comment>
<feature type="transmembrane region" description="Helical" evidence="8">
    <location>
        <begin position="129"/>
        <end position="147"/>
    </location>
</feature>
<comment type="caution">
    <text evidence="10">The sequence shown here is derived from an EMBL/GenBank/DDBJ whole genome shotgun (WGS) entry which is preliminary data.</text>
</comment>
<dbReference type="PROSITE" id="PS50262">
    <property type="entry name" value="G_PROTEIN_RECEP_F1_2"/>
    <property type="match status" value="1"/>
</dbReference>
<keyword evidence="11" id="KW-1185">Reference proteome</keyword>
<keyword evidence="5 8" id="KW-0472">Membrane</keyword>
<evidence type="ECO:0000256" key="2">
    <source>
        <dbReference type="ARBA" id="ARBA00022692"/>
    </source>
</evidence>
<dbReference type="InterPro" id="IPR017452">
    <property type="entry name" value="GPCR_Rhodpsn_7TM"/>
</dbReference>
<dbReference type="PANTHER" id="PTHR24238:SF57">
    <property type="entry name" value="G-PROTEIN COUPLED RECEPTOR 83"/>
    <property type="match status" value="1"/>
</dbReference>
<feature type="transmembrane region" description="Helical" evidence="8">
    <location>
        <begin position="260"/>
        <end position="281"/>
    </location>
</feature>
<dbReference type="SUPFAM" id="SSF81321">
    <property type="entry name" value="Family A G protein-coupled receptor-like"/>
    <property type="match status" value="1"/>
</dbReference>
<evidence type="ECO:0000256" key="3">
    <source>
        <dbReference type="ARBA" id="ARBA00022989"/>
    </source>
</evidence>
<name>A0A0C2IZW9_THEKT</name>
<keyword evidence="3 8" id="KW-1133">Transmembrane helix</keyword>
<evidence type="ECO:0000256" key="8">
    <source>
        <dbReference type="SAM" id="Phobius"/>
    </source>
</evidence>
<keyword evidence="2 8" id="KW-0812">Transmembrane</keyword>
<dbReference type="Proteomes" id="UP000031668">
    <property type="component" value="Unassembled WGS sequence"/>
</dbReference>
<dbReference type="InterPro" id="IPR000276">
    <property type="entry name" value="GPCR_Rhodpsn"/>
</dbReference>
<dbReference type="PROSITE" id="PS00237">
    <property type="entry name" value="G_PROTEIN_RECEP_F1_1"/>
    <property type="match status" value="1"/>
</dbReference>
<accession>A0A0C2IZW9</accession>
<reference evidence="10 11" key="1">
    <citation type="journal article" date="2014" name="Genome Biol. Evol.">
        <title>The genome of the myxosporean Thelohanellus kitauei shows adaptations to nutrient acquisition within its fish host.</title>
        <authorList>
            <person name="Yang Y."/>
            <person name="Xiong J."/>
            <person name="Zhou Z."/>
            <person name="Huo F."/>
            <person name="Miao W."/>
            <person name="Ran C."/>
            <person name="Liu Y."/>
            <person name="Zhang J."/>
            <person name="Feng J."/>
            <person name="Wang M."/>
            <person name="Wang M."/>
            <person name="Wang L."/>
            <person name="Yao B."/>
        </authorList>
    </citation>
    <scope>NUCLEOTIDE SEQUENCE [LARGE SCALE GENOMIC DNA]</scope>
    <source>
        <strain evidence="10">Wuqing</strain>
    </source>
</reference>
<feature type="transmembrane region" description="Helical" evidence="8">
    <location>
        <begin position="174"/>
        <end position="195"/>
    </location>
</feature>
<dbReference type="AlphaFoldDB" id="A0A0C2IZW9"/>
<keyword evidence="4" id="KW-0297">G-protein coupled receptor</keyword>
<dbReference type="CDD" id="cd00637">
    <property type="entry name" value="7tm_classA_rhodopsin-like"/>
    <property type="match status" value="1"/>
</dbReference>
<feature type="domain" description="G-protein coupled receptors family 1 profile" evidence="9">
    <location>
        <begin position="29"/>
        <end position="314"/>
    </location>
</feature>
<evidence type="ECO:0000313" key="11">
    <source>
        <dbReference type="Proteomes" id="UP000031668"/>
    </source>
</evidence>
<evidence type="ECO:0000259" key="9">
    <source>
        <dbReference type="PROSITE" id="PS50262"/>
    </source>
</evidence>
<evidence type="ECO:0000313" key="10">
    <source>
        <dbReference type="EMBL" id="KII71059.1"/>
    </source>
</evidence>
<dbReference type="EMBL" id="JWZT01001867">
    <property type="protein sequence ID" value="KII71059.1"/>
    <property type="molecule type" value="Genomic_DNA"/>
</dbReference>
<evidence type="ECO:0000256" key="4">
    <source>
        <dbReference type="ARBA" id="ARBA00023040"/>
    </source>
</evidence>
<dbReference type="OMA" id="HICGICL"/>
<proteinExistence type="predicted"/>
<keyword evidence="7" id="KW-0807">Transducer</keyword>
<feature type="transmembrane region" description="Helical" evidence="8">
    <location>
        <begin position="89"/>
        <end position="108"/>
    </location>
</feature>
<evidence type="ECO:0000256" key="6">
    <source>
        <dbReference type="ARBA" id="ARBA00023170"/>
    </source>
</evidence>
<gene>
    <name evidence="10" type="ORF">RF11_14685</name>
</gene>
<sequence>MSTAQKIPKEERIPAGIIFLILLFFSFVLNIFLSFIIFKSKKVALESNIYLNFLCICHAILSLLFIFNVIDHTVDSWLFSGPVCKIQSFLFEVFIVMSTSLIIMICVHRYRTIFQFYGSGTKRATLLKGFMLLLISVAISFATLYIYNAYEFDSKTVCCVKEGESQALLYTRRILYVIKWVILMTLPVVFMIVLYTRIILKMSKGNPDIVKIENGIVIQFTGNKQAWVVPDRIPPSIENQTIDDFNQIERDRRSFRIRKALFISMLFTGIYTLFFSQFVIFRLIDAFHAHVNRSARRVSDFLFILYLISYPMIYVLTVPDHRNRIKTMFSEMRWD</sequence>
<dbReference type="Pfam" id="PF00001">
    <property type="entry name" value="7tm_1"/>
    <property type="match status" value="1"/>
</dbReference>
<dbReference type="GO" id="GO:0005886">
    <property type="term" value="C:plasma membrane"/>
    <property type="evidence" value="ECO:0007669"/>
    <property type="project" value="TreeGrafter"/>
</dbReference>
<dbReference type="Gene3D" id="1.20.1070.10">
    <property type="entry name" value="Rhodopsin 7-helix transmembrane proteins"/>
    <property type="match status" value="1"/>
</dbReference>
<evidence type="ECO:0000256" key="7">
    <source>
        <dbReference type="ARBA" id="ARBA00023224"/>
    </source>
</evidence>